<dbReference type="InParanoid" id="A0A078AWV2"/>
<name>A0A078AWV2_STYLE</name>
<gene>
    <name evidence="1" type="primary">Contig18003.g19137</name>
    <name evidence="1" type="ORF">STYLEM_16010</name>
</gene>
<sequence>MNQLNENSEFYNDFPLLNVEDLSSYQQEQNHFHGDSFFQDESTNVDLDFQNFSGSQNSQQFFTGKIVNQNQRDYMVNYNQEQRNETFKPEKFFSEFSVIIEETPQTPSLNEKVDRAYRETTEDKPYYCNQMQDSDSCMSGFSLLMSQNNPQVPFNTQISIPDRFKSSQQTHVTCLQSKGINNNNNEIPLQSQTCYTLYQQQQSQGQSQGLSQVLTQMFDEKAEMNQDYIQKPYQNVFSNQINIVQSKSKRIYE</sequence>
<proteinExistence type="predicted"/>
<keyword evidence="2" id="KW-1185">Reference proteome</keyword>
<dbReference type="EMBL" id="CCKQ01015103">
    <property type="protein sequence ID" value="CDW86910.1"/>
    <property type="molecule type" value="Genomic_DNA"/>
</dbReference>
<dbReference type="AlphaFoldDB" id="A0A078AWV2"/>
<reference evidence="1 2" key="1">
    <citation type="submission" date="2014-06" db="EMBL/GenBank/DDBJ databases">
        <authorList>
            <person name="Swart Estienne"/>
        </authorList>
    </citation>
    <scope>NUCLEOTIDE SEQUENCE [LARGE SCALE GENOMIC DNA]</scope>
    <source>
        <strain evidence="1 2">130c</strain>
    </source>
</reference>
<accession>A0A078AWV2</accession>
<dbReference type="Proteomes" id="UP000039865">
    <property type="component" value="Unassembled WGS sequence"/>
</dbReference>
<evidence type="ECO:0000313" key="2">
    <source>
        <dbReference type="Proteomes" id="UP000039865"/>
    </source>
</evidence>
<evidence type="ECO:0000313" key="1">
    <source>
        <dbReference type="EMBL" id="CDW86910.1"/>
    </source>
</evidence>
<organism evidence="1 2">
    <name type="scientific">Stylonychia lemnae</name>
    <name type="common">Ciliate</name>
    <dbReference type="NCBI Taxonomy" id="5949"/>
    <lineage>
        <taxon>Eukaryota</taxon>
        <taxon>Sar</taxon>
        <taxon>Alveolata</taxon>
        <taxon>Ciliophora</taxon>
        <taxon>Intramacronucleata</taxon>
        <taxon>Spirotrichea</taxon>
        <taxon>Stichotrichia</taxon>
        <taxon>Sporadotrichida</taxon>
        <taxon>Oxytrichidae</taxon>
        <taxon>Stylonychinae</taxon>
        <taxon>Stylonychia</taxon>
    </lineage>
</organism>
<protein>
    <submittedName>
        <fullName evidence="1">Uncharacterized protein</fullName>
    </submittedName>
</protein>